<evidence type="ECO:0000259" key="1">
    <source>
        <dbReference type="Pfam" id="PF13362"/>
    </source>
</evidence>
<keyword evidence="4" id="KW-1185">Reference proteome</keyword>
<dbReference type="EMBL" id="VKHP01000235">
    <property type="protein sequence ID" value="NEV01363.1"/>
    <property type="molecule type" value="Genomic_DNA"/>
</dbReference>
<dbReference type="Pfam" id="PF23639">
    <property type="entry name" value="DUF7146"/>
    <property type="match status" value="1"/>
</dbReference>
<protein>
    <submittedName>
        <fullName evidence="3">Virulence-associated protein E</fullName>
    </submittedName>
</protein>
<name>A0A6P1BUS3_9BRAD</name>
<dbReference type="InterPro" id="IPR006171">
    <property type="entry name" value="TOPRIM_dom"/>
</dbReference>
<feature type="domain" description="DUF7146" evidence="2">
    <location>
        <begin position="87"/>
        <end position="186"/>
    </location>
</feature>
<dbReference type="Pfam" id="PF13362">
    <property type="entry name" value="Toprim_3"/>
    <property type="match status" value="1"/>
</dbReference>
<evidence type="ECO:0000259" key="2">
    <source>
        <dbReference type="Pfam" id="PF23639"/>
    </source>
</evidence>
<evidence type="ECO:0000313" key="3">
    <source>
        <dbReference type="EMBL" id="NEV01363.1"/>
    </source>
</evidence>
<gene>
    <name evidence="3" type="ORF">FNJ47_37670</name>
</gene>
<dbReference type="InterPro" id="IPR055570">
    <property type="entry name" value="DUF7146"/>
</dbReference>
<evidence type="ECO:0000313" key="4">
    <source>
        <dbReference type="Proteomes" id="UP000468531"/>
    </source>
</evidence>
<accession>A0A6P1BUS3</accession>
<reference evidence="3 4" key="1">
    <citation type="journal article" date="2020" name="Arch. Microbiol.">
        <title>Bradyrhizobium uaiense sp. nov., a new highly efficient cowpea symbiont.</title>
        <authorList>
            <person name="Cabral Michel D."/>
            <person name="Azarias Guimaraes A."/>
            <person name="Martins da Costa E."/>
            <person name="Soares de Carvalho T."/>
            <person name="Balsanelli E."/>
            <person name="Willems A."/>
            <person name="Maltempi de Souza E."/>
            <person name="de Souza Moreira F.M."/>
        </authorList>
    </citation>
    <scope>NUCLEOTIDE SEQUENCE [LARGE SCALE GENOMIC DNA]</scope>
    <source>
        <strain evidence="3 4">UFLA 03-164</strain>
    </source>
</reference>
<dbReference type="RefSeq" id="WP_163160864.1">
    <property type="nucleotide sequence ID" value="NZ_VKHP01000235.1"/>
</dbReference>
<proteinExistence type="predicted"/>
<feature type="domain" description="Toprim" evidence="1">
    <location>
        <begin position="197"/>
        <end position="284"/>
    </location>
</feature>
<sequence length="285" mass="30337">MSALRGLARALGGEVAGASVICPGPGHSSRDRSLSVKPSAAAPDGFIVFSHAGDDWRVCRAHVLQRLGGHADRRPGQRLSPSGNYGETARALWQEGVDLRGTIAERYLASRGLMLSDDIAPRAVRFHDACLWRGQDGILERRLAMIAAFRSVVNDRLVAVHRTLLSDDGRKLDRRMLGPAAGAAIKIDGNQDVEYGLTICEGLETGLAGRALGFRPVWALGSAGAIGSFPLLPGIDALTILAETDDRGANARAIQNCGDRWTAAGRDVFVATPRLVGDMNDALRV</sequence>
<organism evidence="3 4">
    <name type="scientific">Bradyrhizobium uaiense</name>
    <dbReference type="NCBI Taxonomy" id="2594946"/>
    <lineage>
        <taxon>Bacteria</taxon>
        <taxon>Pseudomonadati</taxon>
        <taxon>Pseudomonadota</taxon>
        <taxon>Alphaproteobacteria</taxon>
        <taxon>Hyphomicrobiales</taxon>
        <taxon>Nitrobacteraceae</taxon>
        <taxon>Bradyrhizobium</taxon>
    </lineage>
</organism>
<dbReference type="AlphaFoldDB" id="A0A6P1BUS3"/>
<comment type="caution">
    <text evidence="3">The sequence shown here is derived from an EMBL/GenBank/DDBJ whole genome shotgun (WGS) entry which is preliminary data.</text>
</comment>
<dbReference type="Proteomes" id="UP000468531">
    <property type="component" value="Unassembled WGS sequence"/>
</dbReference>